<keyword evidence="2" id="KW-1185">Reference proteome</keyword>
<evidence type="ECO:0000313" key="2">
    <source>
        <dbReference type="Proteomes" id="UP000711996"/>
    </source>
</evidence>
<accession>A0A9P5F1F4</accession>
<comment type="caution">
    <text evidence="1">The sequence shown here is derived from an EMBL/GenBank/DDBJ whole genome shotgun (WGS) entry which is preliminary data.</text>
</comment>
<protein>
    <submittedName>
        <fullName evidence="1">Uncharacterized protein</fullName>
    </submittedName>
</protein>
<sequence length="100" mass="11430">MRSKGNTKQKWRAIYQLLFPGVPEDLIPSPYYDDINVQLEKLQRTEVDRFQNHMELAVPRSAERLLERTSFEPLASIGTALRTRIVEIVASAVTEASQLS</sequence>
<dbReference type="AlphaFoldDB" id="A0A9P5F1F4"/>
<organism evidence="1 2">
    <name type="scientific">Colletotrichum siamense</name>
    <name type="common">Anthracnose fungus</name>
    <dbReference type="NCBI Taxonomy" id="690259"/>
    <lineage>
        <taxon>Eukaryota</taxon>
        <taxon>Fungi</taxon>
        <taxon>Dikarya</taxon>
        <taxon>Ascomycota</taxon>
        <taxon>Pezizomycotina</taxon>
        <taxon>Sordariomycetes</taxon>
        <taxon>Hypocreomycetidae</taxon>
        <taxon>Glomerellales</taxon>
        <taxon>Glomerellaceae</taxon>
        <taxon>Colletotrichum</taxon>
        <taxon>Colletotrichum gloeosporioides species complex</taxon>
    </lineage>
</organism>
<dbReference type="EMBL" id="QPMT01000006">
    <property type="protein sequence ID" value="KAF4863544.1"/>
    <property type="molecule type" value="Genomic_DNA"/>
</dbReference>
<dbReference type="OrthoDB" id="4161727at2759"/>
<name>A0A9P5F1F4_COLSI</name>
<dbReference type="Proteomes" id="UP000711996">
    <property type="component" value="Unassembled WGS sequence"/>
</dbReference>
<evidence type="ECO:0000313" key="1">
    <source>
        <dbReference type="EMBL" id="KAF4863544.1"/>
    </source>
</evidence>
<gene>
    <name evidence="1" type="ORF">CGCSCA2_v002932</name>
</gene>
<proteinExistence type="predicted"/>
<reference evidence="1" key="1">
    <citation type="submission" date="2019-06" db="EMBL/GenBank/DDBJ databases">
        <authorList>
            <person name="Gan P."/>
            <person name="Shirasu K."/>
        </authorList>
    </citation>
    <scope>NUCLEOTIDE SEQUENCE [LARGE SCALE GENOMIC DNA]</scope>
    <source>
        <strain evidence="1">CAD2</strain>
    </source>
</reference>